<dbReference type="PIRSF" id="PIRSF005962">
    <property type="entry name" value="Pept_M20D_amidohydro"/>
    <property type="match status" value="1"/>
</dbReference>
<evidence type="ECO:0000313" key="3">
    <source>
        <dbReference type="EMBL" id="MFC2967742.1"/>
    </source>
</evidence>
<protein>
    <submittedName>
        <fullName evidence="3">Amidohydrolase</fullName>
    </submittedName>
</protein>
<accession>A0ABV7AET7</accession>
<name>A0ABV7AET7_9RHOB</name>
<evidence type="ECO:0000259" key="2">
    <source>
        <dbReference type="Pfam" id="PF07687"/>
    </source>
</evidence>
<dbReference type="Pfam" id="PF07687">
    <property type="entry name" value="M20_dimer"/>
    <property type="match status" value="1"/>
</dbReference>
<dbReference type="SUPFAM" id="SSF55031">
    <property type="entry name" value="Bacterial exopeptidase dimerisation domain"/>
    <property type="match status" value="1"/>
</dbReference>
<dbReference type="Gene3D" id="3.30.70.360">
    <property type="match status" value="1"/>
</dbReference>
<sequence>MFLTNEDVVELVAWRRKLHTLPELSGEEVETAREVKAALMATRPDHIIDGLGGHGVAAVYEGAELGPTVMFRAELDGLAIEDTADLPYRSQVPGKGHHCGHDGHMTTLMALARGVSRQRPRRGRAVLMFQPAEENGAGAAAVVADDGFVAIKPDFVFAYHNMPGMPLGKVALTDGPVTCASRGMKIIFAGRTAHASMPETGVSPIPAVLKLLPELVSLGSGALPSPDFAMTTITHVEIGEPVFGISPGDGEVWLTLRSLTDSRMEALRLEAEQLARKAAAEAGLGVEIEYDNVFADCTNDPEAAAHVRRALEAEGIAFDAGELPLRGSEDFGRFGKGDSKIALFLLGAGESRPHLHNPDYDFPDDLICIGARLFNRILRDFLG</sequence>
<keyword evidence="4" id="KW-1185">Reference proteome</keyword>
<dbReference type="RefSeq" id="WP_377832390.1">
    <property type="nucleotide sequence ID" value="NZ_JBHRSK010000004.1"/>
</dbReference>
<proteinExistence type="predicted"/>
<dbReference type="PANTHER" id="PTHR11014">
    <property type="entry name" value="PEPTIDASE M20 FAMILY MEMBER"/>
    <property type="match status" value="1"/>
</dbReference>
<feature type="domain" description="Peptidase M20 dimerisation" evidence="2">
    <location>
        <begin position="182"/>
        <end position="281"/>
    </location>
</feature>
<dbReference type="EMBL" id="JBHRSK010000004">
    <property type="protein sequence ID" value="MFC2967742.1"/>
    <property type="molecule type" value="Genomic_DNA"/>
</dbReference>
<evidence type="ECO:0000313" key="4">
    <source>
        <dbReference type="Proteomes" id="UP001595443"/>
    </source>
</evidence>
<dbReference type="NCBIfam" id="TIGR01891">
    <property type="entry name" value="amidohydrolases"/>
    <property type="match status" value="1"/>
</dbReference>
<dbReference type="Gene3D" id="3.40.630.10">
    <property type="entry name" value="Zn peptidases"/>
    <property type="match status" value="1"/>
</dbReference>
<dbReference type="SUPFAM" id="SSF53187">
    <property type="entry name" value="Zn-dependent exopeptidases"/>
    <property type="match status" value="1"/>
</dbReference>
<evidence type="ECO:0000256" key="1">
    <source>
        <dbReference type="ARBA" id="ARBA00022801"/>
    </source>
</evidence>
<dbReference type="Proteomes" id="UP001595443">
    <property type="component" value="Unassembled WGS sequence"/>
</dbReference>
<dbReference type="PANTHER" id="PTHR11014:SF169">
    <property type="entry name" value="CLAN MH, FAMILY M20, PEPTIDASE T-LIKE METALLOPEPTIDASE"/>
    <property type="match status" value="1"/>
</dbReference>
<keyword evidence="1" id="KW-0378">Hydrolase</keyword>
<dbReference type="InterPro" id="IPR011650">
    <property type="entry name" value="Peptidase_M20_dimer"/>
</dbReference>
<gene>
    <name evidence="3" type="ORF">ACFOES_06525</name>
</gene>
<organism evidence="3 4">
    <name type="scientific">Acidimangrovimonas pyrenivorans</name>
    <dbReference type="NCBI Taxonomy" id="2030798"/>
    <lineage>
        <taxon>Bacteria</taxon>
        <taxon>Pseudomonadati</taxon>
        <taxon>Pseudomonadota</taxon>
        <taxon>Alphaproteobacteria</taxon>
        <taxon>Rhodobacterales</taxon>
        <taxon>Paracoccaceae</taxon>
        <taxon>Acidimangrovimonas</taxon>
    </lineage>
</organism>
<dbReference type="InterPro" id="IPR017439">
    <property type="entry name" value="Amidohydrolase"/>
</dbReference>
<dbReference type="Pfam" id="PF01546">
    <property type="entry name" value="Peptidase_M20"/>
    <property type="match status" value="1"/>
</dbReference>
<reference evidence="4" key="1">
    <citation type="journal article" date="2019" name="Int. J. Syst. Evol. Microbiol.">
        <title>The Global Catalogue of Microorganisms (GCM) 10K type strain sequencing project: providing services to taxonomists for standard genome sequencing and annotation.</title>
        <authorList>
            <consortium name="The Broad Institute Genomics Platform"/>
            <consortium name="The Broad Institute Genome Sequencing Center for Infectious Disease"/>
            <person name="Wu L."/>
            <person name="Ma J."/>
        </authorList>
    </citation>
    <scope>NUCLEOTIDE SEQUENCE [LARGE SCALE GENOMIC DNA]</scope>
    <source>
        <strain evidence="4">KCTC 62192</strain>
    </source>
</reference>
<dbReference type="InterPro" id="IPR036264">
    <property type="entry name" value="Bact_exopeptidase_dim_dom"/>
</dbReference>
<comment type="caution">
    <text evidence="3">The sequence shown here is derived from an EMBL/GenBank/DDBJ whole genome shotgun (WGS) entry which is preliminary data.</text>
</comment>
<dbReference type="InterPro" id="IPR002933">
    <property type="entry name" value="Peptidase_M20"/>
</dbReference>